<evidence type="ECO:0000256" key="1">
    <source>
        <dbReference type="ARBA" id="ARBA00022801"/>
    </source>
</evidence>
<keyword evidence="5" id="KW-1185">Reference proteome</keyword>
<organism evidence="4 5">
    <name type="scientific">Catonella morbi ATCC 51271</name>
    <dbReference type="NCBI Taxonomy" id="592026"/>
    <lineage>
        <taxon>Bacteria</taxon>
        <taxon>Bacillati</taxon>
        <taxon>Bacillota</taxon>
        <taxon>Clostridia</taxon>
        <taxon>Lachnospirales</taxon>
        <taxon>Lachnospiraceae</taxon>
        <taxon>Catonella</taxon>
    </lineage>
</organism>
<evidence type="ECO:0000256" key="2">
    <source>
        <dbReference type="SAM" id="Phobius"/>
    </source>
</evidence>
<feature type="transmembrane region" description="Helical" evidence="2">
    <location>
        <begin position="12"/>
        <end position="33"/>
    </location>
</feature>
<keyword evidence="2" id="KW-0472">Membrane</keyword>
<keyword evidence="2" id="KW-1133">Transmembrane helix</keyword>
<dbReference type="InterPro" id="IPR029058">
    <property type="entry name" value="AB_hydrolase_fold"/>
</dbReference>
<evidence type="ECO:0000259" key="3">
    <source>
        <dbReference type="Pfam" id="PF12146"/>
    </source>
</evidence>
<comment type="caution">
    <text evidence="4">The sequence shown here is derived from an EMBL/GenBank/DDBJ whole genome shotgun (WGS) entry which is preliminary data.</text>
</comment>
<dbReference type="STRING" id="592026.GCWU0000282_001479"/>
<dbReference type="InterPro" id="IPR022742">
    <property type="entry name" value="Hydrolase_4"/>
</dbReference>
<accession>V2XMB0</accession>
<protein>
    <recommendedName>
        <fullName evidence="3">Serine aminopeptidase S33 domain-containing protein</fullName>
    </recommendedName>
</protein>
<dbReference type="PANTHER" id="PTHR22946:SF9">
    <property type="entry name" value="POLYKETIDE TRANSFERASE AF380"/>
    <property type="match status" value="1"/>
</dbReference>
<dbReference type="HOGENOM" id="CLU_978941_0_0_9"/>
<dbReference type="PANTHER" id="PTHR22946">
    <property type="entry name" value="DIENELACTONE HYDROLASE DOMAIN-CONTAINING PROTEIN-RELATED"/>
    <property type="match status" value="1"/>
</dbReference>
<dbReference type="Pfam" id="PF12146">
    <property type="entry name" value="Hydrolase_4"/>
    <property type="match status" value="1"/>
</dbReference>
<name>V2XMB0_9FIRM</name>
<dbReference type="eggNOG" id="COG1073">
    <property type="taxonomic scope" value="Bacteria"/>
</dbReference>
<keyword evidence="2" id="KW-0812">Transmembrane</keyword>
<sequence length="284" mass="32097">MYAVESEKIMGIEIFLIIAILTIITVLCLYRFIGISKCVGEEKYSYKRKTIRVKYDEINLYGQALIPKKDNMQSKFPTVIYAHGADSNYKSDIITLKSLAKSGIACYTFDFYGWTKRSTGPKGRYWFRKVPREGDNSYEQKVLQQVEDLNAVIEAVKEFSFVDEKQMYLLGSSMGGATVAAASVTHTQDIKGIILQYPAMNLVPEAMCAESAYDVHKYGNPVLLLQGTCDEIVPEAMSAQLSAYYSQQCKYIIYPGQPHVFSGKYKVIAAEEIYNFILSSKHEM</sequence>
<keyword evidence="1" id="KW-0378">Hydrolase</keyword>
<dbReference type="SUPFAM" id="SSF53474">
    <property type="entry name" value="alpha/beta-Hydrolases"/>
    <property type="match status" value="1"/>
</dbReference>
<evidence type="ECO:0000313" key="5">
    <source>
        <dbReference type="Proteomes" id="UP000018227"/>
    </source>
</evidence>
<dbReference type="Proteomes" id="UP000018227">
    <property type="component" value="Unassembled WGS sequence"/>
</dbReference>
<dbReference type="Gene3D" id="3.40.50.1820">
    <property type="entry name" value="alpha/beta hydrolase"/>
    <property type="match status" value="1"/>
</dbReference>
<feature type="domain" description="Serine aminopeptidase S33" evidence="3">
    <location>
        <begin position="78"/>
        <end position="205"/>
    </location>
</feature>
<dbReference type="GO" id="GO:0052689">
    <property type="term" value="F:carboxylic ester hydrolase activity"/>
    <property type="evidence" value="ECO:0007669"/>
    <property type="project" value="UniProtKB-ARBA"/>
</dbReference>
<reference evidence="4 5" key="1">
    <citation type="submission" date="2013-06" db="EMBL/GenBank/DDBJ databases">
        <authorList>
            <person name="Weinstock G."/>
            <person name="Sodergren E."/>
            <person name="Clifton S."/>
            <person name="Fulton L."/>
            <person name="Fulton B."/>
            <person name="Courtney L."/>
            <person name="Fronick C."/>
            <person name="Harrison M."/>
            <person name="Strong C."/>
            <person name="Farmer C."/>
            <person name="Delahaunty K."/>
            <person name="Markovic C."/>
            <person name="Hall O."/>
            <person name="Minx P."/>
            <person name="Tomlinson C."/>
            <person name="Mitreva M."/>
            <person name="Nelson J."/>
            <person name="Hou S."/>
            <person name="Wollam A."/>
            <person name="Pepin K.H."/>
            <person name="Johnson M."/>
            <person name="Bhonagiri V."/>
            <person name="Nash W.E."/>
            <person name="Warren W."/>
            <person name="Chinwalla A."/>
            <person name="Mardis E.R."/>
            <person name="Wilson R.K."/>
        </authorList>
    </citation>
    <scope>NUCLEOTIDE SEQUENCE [LARGE SCALE GENOMIC DNA]</scope>
    <source>
        <strain evidence="4 5">ATCC 51271</strain>
    </source>
</reference>
<dbReference type="EMBL" id="ACIL03000012">
    <property type="protein sequence ID" value="ESL03319.1"/>
    <property type="molecule type" value="Genomic_DNA"/>
</dbReference>
<dbReference type="InterPro" id="IPR050261">
    <property type="entry name" value="FrsA_esterase"/>
</dbReference>
<gene>
    <name evidence="4" type="ORF">GCWU0000282_001479</name>
</gene>
<evidence type="ECO:0000313" key="4">
    <source>
        <dbReference type="EMBL" id="ESL03319.1"/>
    </source>
</evidence>
<proteinExistence type="predicted"/>
<dbReference type="AlphaFoldDB" id="V2XMB0"/>